<proteinExistence type="predicted"/>
<dbReference type="EMBL" id="MN739364">
    <property type="protein sequence ID" value="QHT01120.1"/>
    <property type="molecule type" value="Genomic_DNA"/>
</dbReference>
<accession>A0A6C0CBC4</accession>
<name>A0A6C0CBC4_9ZZZZ</name>
<evidence type="ECO:0000313" key="1">
    <source>
        <dbReference type="EMBL" id="QHT01120.1"/>
    </source>
</evidence>
<protein>
    <submittedName>
        <fullName evidence="1">Uncharacterized protein</fullName>
    </submittedName>
</protein>
<dbReference type="AlphaFoldDB" id="A0A6C0CBC4"/>
<sequence>MSTTRFTSWITSNATLNLGYNTFLVDASEGNIVMTIPQNPGEGTSFTVTRVDATNNTVTISSIDSNINNIANPVSLGLHGNVLLRSSNGRWYSILGNWTQ</sequence>
<reference evidence="1" key="1">
    <citation type="journal article" date="2020" name="Nature">
        <title>Giant virus diversity and host interactions through global metagenomics.</title>
        <authorList>
            <person name="Schulz F."/>
            <person name="Roux S."/>
            <person name="Paez-Espino D."/>
            <person name="Jungbluth S."/>
            <person name="Walsh D.A."/>
            <person name="Denef V.J."/>
            <person name="McMahon K.D."/>
            <person name="Konstantinidis K.T."/>
            <person name="Eloe-Fadrosh E.A."/>
            <person name="Kyrpides N.C."/>
            <person name="Woyke T."/>
        </authorList>
    </citation>
    <scope>NUCLEOTIDE SEQUENCE</scope>
    <source>
        <strain evidence="1">GVMAG-M-3300020192-26</strain>
    </source>
</reference>
<organism evidence="1">
    <name type="scientific">viral metagenome</name>
    <dbReference type="NCBI Taxonomy" id="1070528"/>
    <lineage>
        <taxon>unclassified sequences</taxon>
        <taxon>metagenomes</taxon>
        <taxon>organismal metagenomes</taxon>
    </lineage>
</organism>